<accession>A8H216</accession>
<dbReference type="STRING" id="398579.Spea_1276"/>
<evidence type="ECO:0000313" key="4">
    <source>
        <dbReference type="EMBL" id="ABV86603.1"/>
    </source>
</evidence>
<dbReference type="Pfam" id="PF19417">
    <property type="entry name" value="RnlA_toxin_N"/>
    <property type="match status" value="1"/>
</dbReference>
<name>A8H216_SHEPA</name>
<evidence type="ECO:0000313" key="5">
    <source>
        <dbReference type="Proteomes" id="UP000002608"/>
    </source>
</evidence>
<sequence>MTEARNYKNLNLVRANIEDVVNTFMDQHGFTLESIGDMPGAQNGKRVVYGQAGSLYATVDIFFNNTGTSTVQFKTGRNQLLGKRLADCLYETINPVEFESVNMVVDGFIEESISPVLLCTADETYIELQEHHREASKIVWKLISIEFQDELTVTLHTTTRLLQIQGRPLSCYRAFIFNLTELLDLQGLEKVLSRQDDSKVEIIQQEVARSYLQTVMGDSYRHLHKNVEKLLVSGLCVKLAAPQLPDYCMLLYPELRSIEGALKGKMALFGLVVGRDGFGGFFEKIPGKYQLEASHRAHFPSDVSANIVEDAYTFYNKERHGLFHMEPIVDTSRVMSDISHLMTKSKHSWEHIKKLYSIQNV</sequence>
<protein>
    <submittedName>
        <fullName evidence="4">Uncharacterized protein</fullName>
    </submittedName>
</protein>
<dbReference type="AlphaFoldDB" id="A8H216"/>
<keyword evidence="5" id="KW-1185">Reference proteome</keyword>
<dbReference type="Gene3D" id="3.30.160.690">
    <property type="entry name" value="Bacterial toxin RNase RnlA/LsoA, N repeated domain"/>
    <property type="match status" value="1"/>
</dbReference>
<feature type="domain" description="Bacterial toxin RNase RnlA/LsoA N-terminal repeated" evidence="1">
    <location>
        <begin position="100"/>
        <end position="184"/>
    </location>
</feature>
<dbReference type="CDD" id="cd14794">
    <property type="entry name" value="RNLA_N_1"/>
    <property type="match status" value="1"/>
</dbReference>
<proteinExistence type="predicted"/>
<dbReference type="InterPro" id="IPR045837">
    <property type="entry name" value="RnlA_toxin_N"/>
</dbReference>
<dbReference type="KEGG" id="spl:Spea_1276"/>
<dbReference type="Gene3D" id="3.30.310.240">
    <property type="entry name" value="Bacterial toxin RNase RnlA/LsoA, N-terminal domain"/>
    <property type="match status" value="1"/>
</dbReference>
<dbReference type="eggNOG" id="ENOG502ZABA">
    <property type="taxonomic scope" value="Bacteria"/>
</dbReference>
<dbReference type="GO" id="GO:0004521">
    <property type="term" value="F:RNA endonuclease activity"/>
    <property type="evidence" value="ECO:0007669"/>
    <property type="project" value="InterPro"/>
</dbReference>
<organism evidence="4 5">
    <name type="scientific">Shewanella pealeana (strain ATCC 700345 / ANG-SQ1)</name>
    <dbReference type="NCBI Taxonomy" id="398579"/>
    <lineage>
        <taxon>Bacteria</taxon>
        <taxon>Pseudomonadati</taxon>
        <taxon>Pseudomonadota</taxon>
        <taxon>Gammaproteobacteria</taxon>
        <taxon>Alteromonadales</taxon>
        <taxon>Shewanellaceae</taxon>
        <taxon>Shewanella</taxon>
    </lineage>
</organism>
<dbReference type="InterPro" id="IPR043994">
    <property type="entry name" value="RnlA/LsoA-toxin_DBD"/>
</dbReference>
<gene>
    <name evidence="4" type="ordered locus">Spea_1276</name>
</gene>
<dbReference type="EMBL" id="CP000851">
    <property type="protein sequence ID" value="ABV86603.1"/>
    <property type="molecule type" value="Genomic_DNA"/>
</dbReference>
<dbReference type="Proteomes" id="UP000002608">
    <property type="component" value="Chromosome"/>
</dbReference>
<dbReference type="Pfam" id="PF15935">
    <property type="entry name" value="RnlA_toxin"/>
    <property type="match status" value="1"/>
</dbReference>
<reference evidence="4 5" key="1">
    <citation type="submission" date="2007-10" db="EMBL/GenBank/DDBJ databases">
        <title>Complete sequence of Shewanella pealeana ATCC 700345.</title>
        <authorList>
            <consortium name="US DOE Joint Genome Institute"/>
            <person name="Copeland A."/>
            <person name="Lucas S."/>
            <person name="Lapidus A."/>
            <person name="Barry K."/>
            <person name="Glavina del Rio T."/>
            <person name="Dalin E."/>
            <person name="Tice H."/>
            <person name="Pitluck S."/>
            <person name="Chertkov O."/>
            <person name="Brettin T."/>
            <person name="Bruce D."/>
            <person name="Detter J.C."/>
            <person name="Han C."/>
            <person name="Schmutz J."/>
            <person name="Larimer F."/>
            <person name="Land M."/>
            <person name="Hauser L."/>
            <person name="Kyrpides N."/>
            <person name="Kim E."/>
            <person name="Zhao J.-S.Z."/>
            <person name="Manno D."/>
            <person name="Hawari J."/>
            <person name="Richardson P."/>
        </authorList>
    </citation>
    <scope>NUCLEOTIDE SEQUENCE [LARGE SCALE GENOMIC DNA]</scope>
    <source>
        <strain evidence="5">ATCC 700345 / ANG-SQ1</strain>
    </source>
</reference>
<evidence type="ECO:0000259" key="1">
    <source>
        <dbReference type="Pfam" id="PF15935"/>
    </source>
</evidence>
<dbReference type="RefSeq" id="WP_012154529.1">
    <property type="nucleotide sequence ID" value="NC_009901.1"/>
</dbReference>
<evidence type="ECO:0000259" key="3">
    <source>
        <dbReference type="Pfam" id="PF19417"/>
    </source>
</evidence>
<dbReference type="Gene3D" id="1.10.8.1130">
    <property type="entry name" value="Bacterial toxin RNase RnlA/LsoA, C-terminal Dmd-binding domain"/>
    <property type="match status" value="1"/>
</dbReference>
<feature type="domain" description="Bacterial toxin RNase RnlA/LsoA N-terminal" evidence="3">
    <location>
        <begin position="7"/>
        <end position="89"/>
    </location>
</feature>
<dbReference type="InterPro" id="IPR031845">
    <property type="entry name" value="RnlA_toxin_NRD"/>
</dbReference>
<dbReference type="Gene3D" id="6.10.250.2650">
    <property type="match status" value="1"/>
</dbReference>
<dbReference type="HOGENOM" id="CLU_065781_0_0_6"/>
<evidence type="ECO:0000259" key="2">
    <source>
        <dbReference type="Pfam" id="PF19034"/>
    </source>
</evidence>
<feature type="domain" description="Bacterial toxin RNase RnlA/LsoA DBD" evidence="2">
    <location>
        <begin position="204"/>
        <end position="326"/>
    </location>
</feature>
<dbReference type="CDD" id="cd14795">
    <property type="entry name" value="RNLA_N_2"/>
    <property type="match status" value="1"/>
</dbReference>
<dbReference type="Pfam" id="PF19034">
    <property type="entry name" value="RnlA-toxin_DBD"/>
    <property type="match status" value="1"/>
</dbReference>